<dbReference type="PROSITE" id="PS51257">
    <property type="entry name" value="PROKAR_LIPOPROTEIN"/>
    <property type="match status" value="1"/>
</dbReference>
<name>A0A0K1EBM3_CHOCO</name>
<feature type="chain" id="PRO_5005459181" description="Lipoprotein" evidence="1">
    <location>
        <begin position="22"/>
        <end position="171"/>
    </location>
</feature>
<evidence type="ECO:0000313" key="3">
    <source>
        <dbReference type="Proteomes" id="UP000067626"/>
    </source>
</evidence>
<keyword evidence="1" id="KW-0732">Signal</keyword>
<keyword evidence="3" id="KW-1185">Reference proteome</keyword>
<organism evidence="2 3">
    <name type="scientific">Chondromyces crocatus</name>
    <dbReference type="NCBI Taxonomy" id="52"/>
    <lineage>
        <taxon>Bacteria</taxon>
        <taxon>Pseudomonadati</taxon>
        <taxon>Myxococcota</taxon>
        <taxon>Polyangia</taxon>
        <taxon>Polyangiales</taxon>
        <taxon>Polyangiaceae</taxon>
        <taxon>Chondromyces</taxon>
    </lineage>
</organism>
<sequence length="171" mass="18954">MAFLRPLSALLLMTSALVACGGPSFDGTVYRGTDVAFRIPRAPSGWQQVEVSHSTIVFRDDRNMATIAINGRCRGEDDVPLTALTQHLFLQFTERDILSQEVVPMDGREAMHTVLQAKLDGVPKKFDVWVLKKDGCVYDLLLVAHPAHFERSLDAFGHLVRGFSTLSTHDS</sequence>
<proteinExistence type="predicted"/>
<evidence type="ECO:0000256" key="1">
    <source>
        <dbReference type="SAM" id="SignalP"/>
    </source>
</evidence>
<gene>
    <name evidence="2" type="ORF">CMC5_022030</name>
</gene>
<evidence type="ECO:0008006" key="4">
    <source>
        <dbReference type="Google" id="ProtNLM"/>
    </source>
</evidence>
<dbReference type="KEGG" id="ccro:CMC5_022030"/>
<reference evidence="2 3" key="1">
    <citation type="submission" date="2015-07" db="EMBL/GenBank/DDBJ databases">
        <title>Genome analysis of myxobacterium Chondromyces crocatus Cm c5 reveals a high potential for natural compound synthesis and the genetic basis for the loss of fruiting body formation.</title>
        <authorList>
            <person name="Zaburannyi N."/>
            <person name="Bunk B."/>
            <person name="Maier J."/>
            <person name="Overmann J."/>
            <person name="Mueller R."/>
        </authorList>
    </citation>
    <scope>NUCLEOTIDE SEQUENCE [LARGE SCALE GENOMIC DNA]</scope>
    <source>
        <strain evidence="2 3">Cm c5</strain>
    </source>
</reference>
<dbReference type="STRING" id="52.CMC5_022030"/>
<dbReference type="AlphaFoldDB" id="A0A0K1EBM3"/>
<feature type="signal peptide" evidence="1">
    <location>
        <begin position="1"/>
        <end position="21"/>
    </location>
</feature>
<accession>A0A0K1EBM3</accession>
<dbReference type="EMBL" id="CP012159">
    <property type="protein sequence ID" value="AKT38062.1"/>
    <property type="molecule type" value="Genomic_DNA"/>
</dbReference>
<evidence type="ECO:0000313" key="2">
    <source>
        <dbReference type="EMBL" id="AKT38062.1"/>
    </source>
</evidence>
<dbReference type="Proteomes" id="UP000067626">
    <property type="component" value="Chromosome"/>
</dbReference>
<protein>
    <recommendedName>
        <fullName evidence="4">Lipoprotein</fullName>
    </recommendedName>
</protein>